<feature type="compositionally biased region" description="Basic and acidic residues" evidence="1">
    <location>
        <begin position="868"/>
        <end position="898"/>
    </location>
</feature>
<feature type="compositionally biased region" description="Polar residues" evidence="1">
    <location>
        <begin position="796"/>
        <end position="812"/>
    </location>
</feature>
<reference evidence="5" key="2">
    <citation type="submission" date="2025-04" db="UniProtKB">
        <authorList>
            <consortium name="RefSeq"/>
        </authorList>
    </citation>
    <scope>IDENTIFICATION</scope>
    <source>
        <strain evidence="5">Aabys</strain>
    </source>
</reference>
<protein>
    <submittedName>
        <fullName evidence="5">Uncharacterized protein LOC101901609</fullName>
    </submittedName>
</protein>
<feature type="compositionally biased region" description="Basic and acidic residues" evidence="1">
    <location>
        <begin position="285"/>
        <end position="295"/>
    </location>
</feature>
<name>A0A1I8N0F6_MUSDO</name>
<feature type="chain" id="PRO_5044561099" evidence="2">
    <location>
        <begin position="20"/>
        <end position="1026"/>
    </location>
</feature>
<feature type="compositionally biased region" description="Polar residues" evidence="1">
    <location>
        <begin position="266"/>
        <end position="281"/>
    </location>
</feature>
<evidence type="ECO:0000313" key="3">
    <source>
        <dbReference type="EnsemblMetazoa" id="MDOA010269-PA"/>
    </source>
</evidence>
<feature type="compositionally biased region" description="Polar residues" evidence="1">
    <location>
        <begin position="234"/>
        <end position="256"/>
    </location>
</feature>
<dbReference type="RefSeq" id="XP_005192113.1">
    <property type="nucleotide sequence ID" value="XM_005192056.3"/>
</dbReference>
<accession>A0A1I8N0F6</accession>
<feature type="compositionally biased region" description="Polar residues" evidence="1">
    <location>
        <begin position="315"/>
        <end position="326"/>
    </location>
</feature>
<feature type="compositionally biased region" description="Basic and acidic residues" evidence="1">
    <location>
        <begin position="837"/>
        <end position="859"/>
    </location>
</feature>
<feature type="compositionally biased region" description="Low complexity" evidence="1">
    <location>
        <begin position="208"/>
        <end position="233"/>
    </location>
</feature>
<feature type="region of interest" description="Disordered" evidence="1">
    <location>
        <begin position="536"/>
        <end position="584"/>
    </location>
</feature>
<evidence type="ECO:0000256" key="1">
    <source>
        <dbReference type="SAM" id="MobiDB-lite"/>
    </source>
</evidence>
<dbReference type="VEuPathDB" id="VectorBase:MDOA010269"/>
<feature type="region of interest" description="Disordered" evidence="1">
    <location>
        <begin position="453"/>
        <end position="489"/>
    </location>
</feature>
<dbReference type="STRING" id="7370.A0A1I8N0F6"/>
<dbReference type="OrthoDB" id="6630845at2759"/>
<feature type="region of interest" description="Disordered" evidence="1">
    <location>
        <begin position="761"/>
        <end position="958"/>
    </location>
</feature>
<dbReference type="Proteomes" id="UP001652621">
    <property type="component" value="Unplaced"/>
</dbReference>
<keyword evidence="2" id="KW-0732">Signal</keyword>
<evidence type="ECO:0000313" key="4">
    <source>
        <dbReference type="Proteomes" id="UP001652621"/>
    </source>
</evidence>
<evidence type="ECO:0000313" key="5">
    <source>
        <dbReference type="RefSeq" id="XP_005192113.1"/>
    </source>
</evidence>
<keyword evidence="4" id="KW-1185">Reference proteome</keyword>
<gene>
    <name evidence="3" type="primary">101901609</name>
    <name evidence="5" type="synonym">LOC101901609</name>
</gene>
<feature type="region of interest" description="Disordered" evidence="1">
    <location>
        <begin position="30"/>
        <end position="91"/>
    </location>
</feature>
<feature type="region of interest" description="Disordered" evidence="1">
    <location>
        <begin position="199"/>
        <end position="326"/>
    </location>
</feature>
<proteinExistence type="predicted"/>
<feature type="compositionally biased region" description="Polar residues" evidence="1">
    <location>
        <begin position="167"/>
        <end position="183"/>
    </location>
</feature>
<feature type="region of interest" description="Disordered" evidence="1">
    <location>
        <begin position="160"/>
        <end position="184"/>
    </location>
</feature>
<feature type="compositionally biased region" description="Polar residues" evidence="1">
    <location>
        <begin position="909"/>
        <end position="918"/>
    </location>
</feature>
<dbReference type="AlphaFoldDB" id="A0A1I8N0F6"/>
<feature type="compositionally biased region" description="Low complexity" evidence="1">
    <location>
        <begin position="899"/>
        <end position="908"/>
    </location>
</feature>
<dbReference type="EnsemblMetazoa" id="MDOA010269-RA">
    <property type="protein sequence ID" value="MDOA010269-PA"/>
    <property type="gene ID" value="MDOA010269"/>
</dbReference>
<dbReference type="KEGG" id="mde:101901609"/>
<dbReference type="GeneID" id="101901609"/>
<reference evidence="3" key="1">
    <citation type="submission" date="2020-05" db="UniProtKB">
        <authorList>
            <consortium name="EnsemblMetazoa"/>
        </authorList>
    </citation>
    <scope>IDENTIFICATION</scope>
    <source>
        <strain evidence="3">Aabys</strain>
    </source>
</reference>
<feature type="compositionally biased region" description="Low complexity" evidence="1">
    <location>
        <begin position="919"/>
        <end position="932"/>
    </location>
</feature>
<feature type="compositionally biased region" description="Low complexity" evidence="1">
    <location>
        <begin position="30"/>
        <end position="39"/>
    </location>
</feature>
<evidence type="ECO:0000256" key="2">
    <source>
        <dbReference type="SAM" id="SignalP"/>
    </source>
</evidence>
<feature type="compositionally biased region" description="Low complexity" evidence="1">
    <location>
        <begin position="473"/>
        <end position="489"/>
    </location>
</feature>
<sequence>MKRFSVLCVLLLAVVGAPATHVNISISQQQAKSSAHSASTPIIADHSKLKSESGEVFSSEGRSARIQIENKDESKSHFANHRTDGSEIGGHSNHRSFVQSGHYVAEPEFQFKGMYQSSPIEYQRNAQFRRMDEQQKQNMEFERYIQNFHSGPTVETVFESADAMPSSHATSSRVSSEGSQMQRSGKIVQFERQVALPAPVTETEKQQHSQQSTQHASSVGTSTASAKTTTSNSGVPSVSVSTAGGSSLNININQRPASVGSDGLNFDQSNSYNKPNYNDANNFKYHNDGSSDSHFHNQYPPSVEEPQGGYGGYFQPSSHNAGGQETQFYNGNGGYDHSQLGGQGYLPPETVNQRPVVTKTIQIAQPAIKTKKYEVRHPAIQKEFYDIEERVVIKPAGTVVVELERPVAKIPKGESILPLGHPHPAVANAYMNNGNTPAFSNIIYSAAGSSNQGNQANNQYPHGYNSKQSNDRSTISGSTIASSITSTPSFDQGTKVMAVEANLNKQYNGENHYSATAAPVTEDPKLRSREVIVVTDGQGNQRQVSSDRFPYSQTRSGYNLRSYSNQNVAPQRPSNVQSTSSNREPYNFDAEYVNIGANGNIARDSKPARLEEAPIRMEPVIKHGHSIALPASQHKIYLTQKYAVPQTQYVEENAHVQEVTPHHLINRKGPVVVYATSKHRPEVSFRQSGSAADYQPHTITAGYRSSSAVAEKSVGSSRLEISAPYAQMRYNSDERSTINNYAANQNLGNDRENRKFGRLITEEKNAKEGSSISNASGGMNTTRMEGPQTHIEINIPESSQSSNKPITVSSTIRPMMSDDGKATHNAKLEISVTNNGEPKKDDMPLAEDISSKEIRDREYVTSSQDSVDCDKTTKMDSKQADHKFMRLVEAPSESHDSSSETSSSSSTHQPTNVDVTNKGSSGHVISSGHSGHAATPGSRVIAATPAPRDSTAGSESFHKRRIVVNHPFQTVREVVEHEPYTNYHEVQVSEPASPALYHSAAYFRSHGALRQAPTEERHIGTPIFYN</sequence>
<feature type="compositionally biased region" description="Polar residues" evidence="1">
    <location>
        <begin position="537"/>
        <end position="584"/>
    </location>
</feature>
<feature type="compositionally biased region" description="Polar residues" evidence="1">
    <location>
        <begin position="768"/>
        <end position="783"/>
    </location>
</feature>
<organism evidence="3">
    <name type="scientific">Musca domestica</name>
    <name type="common">House fly</name>
    <dbReference type="NCBI Taxonomy" id="7370"/>
    <lineage>
        <taxon>Eukaryota</taxon>
        <taxon>Metazoa</taxon>
        <taxon>Ecdysozoa</taxon>
        <taxon>Arthropoda</taxon>
        <taxon>Hexapoda</taxon>
        <taxon>Insecta</taxon>
        <taxon>Pterygota</taxon>
        <taxon>Neoptera</taxon>
        <taxon>Endopterygota</taxon>
        <taxon>Diptera</taxon>
        <taxon>Brachycera</taxon>
        <taxon>Muscomorpha</taxon>
        <taxon>Muscoidea</taxon>
        <taxon>Muscidae</taxon>
        <taxon>Musca</taxon>
    </lineage>
</organism>
<dbReference type="eggNOG" id="ENOG502S72W">
    <property type="taxonomic scope" value="Eukaryota"/>
</dbReference>
<feature type="compositionally biased region" description="Basic and acidic residues" evidence="1">
    <location>
        <begin position="68"/>
        <end position="85"/>
    </location>
</feature>
<dbReference type="VEuPathDB" id="VectorBase:MDOMA2_019623"/>
<feature type="signal peptide" evidence="2">
    <location>
        <begin position="1"/>
        <end position="19"/>
    </location>
</feature>